<dbReference type="EMBL" id="GBXM01090577">
    <property type="protein sequence ID" value="JAH18000.1"/>
    <property type="molecule type" value="Transcribed_RNA"/>
</dbReference>
<reference evidence="1" key="2">
    <citation type="journal article" date="2015" name="Fish Shellfish Immunol.">
        <title>Early steps in the European eel (Anguilla anguilla)-Vibrio vulnificus interaction in the gills: Role of the RtxA13 toxin.</title>
        <authorList>
            <person name="Callol A."/>
            <person name="Pajuelo D."/>
            <person name="Ebbesson L."/>
            <person name="Teles M."/>
            <person name="MacKenzie S."/>
            <person name="Amaro C."/>
        </authorList>
    </citation>
    <scope>NUCLEOTIDE SEQUENCE</scope>
</reference>
<accession>A0A0E9QNX5</accession>
<sequence length="51" mass="5757">MVVSPRSEVQLNSVDKCWALSQTTQTTYLGLKYAHSGLPSYRITQEDVQLN</sequence>
<organism evidence="1">
    <name type="scientific">Anguilla anguilla</name>
    <name type="common">European freshwater eel</name>
    <name type="synonym">Muraena anguilla</name>
    <dbReference type="NCBI Taxonomy" id="7936"/>
    <lineage>
        <taxon>Eukaryota</taxon>
        <taxon>Metazoa</taxon>
        <taxon>Chordata</taxon>
        <taxon>Craniata</taxon>
        <taxon>Vertebrata</taxon>
        <taxon>Euteleostomi</taxon>
        <taxon>Actinopterygii</taxon>
        <taxon>Neopterygii</taxon>
        <taxon>Teleostei</taxon>
        <taxon>Anguilliformes</taxon>
        <taxon>Anguillidae</taxon>
        <taxon>Anguilla</taxon>
    </lineage>
</organism>
<protein>
    <submittedName>
        <fullName evidence="1">Uncharacterized protein</fullName>
    </submittedName>
</protein>
<dbReference type="AlphaFoldDB" id="A0A0E9QNX5"/>
<reference evidence="1" key="1">
    <citation type="submission" date="2014-11" db="EMBL/GenBank/DDBJ databases">
        <authorList>
            <person name="Amaro Gonzalez C."/>
        </authorList>
    </citation>
    <scope>NUCLEOTIDE SEQUENCE</scope>
</reference>
<proteinExistence type="predicted"/>
<name>A0A0E9QNX5_ANGAN</name>
<evidence type="ECO:0000313" key="1">
    <source>
        <dbReference type="EMBL" id="JAH18000.1"/>
    </source>
</evidence>